<reference evidence="3" key="2">
    <citation type="submission" date="2012-03" db="EMBL/GenBank/DDBJ databases">
        <title>Genome sequence of the fruiting myxobacterium Corallococcus coralloides DSM 2259.</title>
        <authorList>
            <person name="Huntley S."/>
            <person name="Zhang Y."/>
            <person name="Treuner-Lange A."/>
            <person name="Sensen C.W."/>
            <person name="Sogaard-Andersen L."/>
        </authorList>
    </citation>
    <scope>NUCLEOTIDE SEQUENCE [LARGE SCALE GENOMIC DNA]</scope>
    <source>
        <strain evidence="3">ATCC 25202 / DSM 2259 / NBRC 100086 / M2</strain>
    </source>
</reference>
<dbReference type="InterPro" id="IPR052777">
    <property type="entry name" value="Acetyltransferase_Enz"/>
</dbReference>
<dbReference type="InterPro" id="IPR000182">
    <property type="entry name" value="GNAT_dom"/>
</dbReference>
<dbReference type="InterPro" id="IPR016181">
    <property type="entry name" value="Acyl_CoA_acyltransferase"/>
</dbReference>
<dbReference type="CDD" id="cd04301">
    <property type="entry name" value="NAT_SF"/>
    <property type="match status" value="1"/>
</dbReference>
<dbReference type="STRING" id="1144275.COCOR_00486"/>
<dbReference type="Proteomes" id="UP000007587">
    <property type="component" value="Chromosome"/>
</dbReference>
<dbReference type="EMBL" id="CP003389">
    <property type="protein sequence ID" value="AFE11046.1"/>
    <property type="molecule type" value="Genomic_DNA"/>
</dbReference>
<evidence type="ECO:0000313" key="2">
    <source>
        <dbReference type="EMBL" id="AFE11046.1"/>
    </source>
</evidence>
<dbReference type="InParanoid" id="H8N193"/>
<dbReference type="GO" id="GO:0016747">
    <property type="term" value="F:acyltransferase activity, transferring groups other than amino-acyl groups"/>
    <property type="evidence" value="ECO:0007669"/>
    <property type="project" value="InterPro"/>
</dbReference>
<organism evidence="2 3">
    <name type="scientific">Corallococcus coralloides (strain ATCC 25202 / DSM 2259 / NBRC 100086 / M2)</name>
    <name type="common">Myxococcus coralloides</name>
    <dbReference type="NCBI Taxonomy" id="1144275"/>
    <lineage>
        <taxon>Bacteria</taxon>
        <taxon>Pseudomonadati</taxon>
        <taxon>Myxococcota</taxon>
        <taxon>Myxococcia</taxon>
        <taxon>Myxococcales</taxon>
        <taxon>Cystobacterineae</taxon>
        <taxon>Myxococcaceae</taxon>
        <taxon>Corallococcus</taxon>
    </lineage>
</organism>
<dbReference type="eggNOG" id="COG0456">
    <property type="taxonomic scope" value="Bacteria"/>
</dbReference>
<dbReference type="Gene3D" id="3.40.630.30">
    <property type="match status" value="1"/>
</dbReference>
<reference evidence="2 3" key="1">
    <citation type="journal article" date="2012" name="J. Bacteriol.">
        <title>Complete Genome Sequence of the Fruiting Myxobacterium Corallococcus coralloides DSM 2259.</title>
        <authorList>
            <person name="Huntley S."/>
            <person name="Zhang Y."/>
            <person name="Treuner-Lange A."/>
            <person name="Kneip S."/>
            <person name="Sensen C.W."/>
            <person name="Sogaard-Andersen L."/>
        </authorList>
    </citation>
    <scope>NUCLEOTIDE SEQUENCE [LARGE SCALE GENOMIC DNA]</scope>
    <source>
        <strain evidence="3">ATCC 25202 / DSM 2259 / NBRC 100086 / M2</strain>
    </source>
</reference>
<dbReference type="SUPFAM" id="SSF55729">
    <property type="entry name" value="Acyl-CoA N-acyltransferases (Nat)"/>
    <property type="match status" value="1"/>
</dbReference>
<evidence type="ECO:0000313" key="3">
    <source>
        <dbReference type="Proteomes" id="UP000007587"/>
    </source>
</evidence>
<dbReference type="PROSITE" id="PS51186">
    <property type="entry name" value="GNAT"/>
    <property type="match status" value="1"/>
</dbReference>
<keyword evidence="2" id="KW-0808">Transferase</keyword>
<dbReference type="FunCoup" id="H8N193">
    <property type="interactions" value="49"/>
</dbReference>
<protein>
    <submittedName>
        <fullName evidence="2">GNAT family acetyltransferase</fullName>
    </submittedName>
</protein>
<dbReference type="Pfam" id="PF13508">
    <property type="entry name" value="Acetyltransf_7"/>
    <property type="match status" value="1"/>
</dbReference>
<proteinExistence type="predicted"/>
<name>H8N193_CORCM</name>
<feature type="domain" description="N-acetyltransferase" evidence="1">
    <location>
        <begin position="16"/>
        <end position="169"/>
    </location>
</feature>
<dbReference type="PANTHER" id="PTHR43305">
    <property type="entry name" value="FAMILY N-ACETYLTRANSFERASE, PUTATIVE (AFU_ORTHOLOGUE AFUA_2G01380)-RELATED"/>
    <property type="match status" value="1"/>
</dbReference>
<sequence length="183" mass="20370">MGIAARLYGRQYIPMIGIEPARLPEDLALVRTLWREYAEGLGIDLGFQDFEAELASLPGKYAPPRGRLLLARRGSEELGCVALRPLSDEACEMKRRYVRPTARGEQLGRKLAERICEEARAAGYSRICLDTLSTMSAAIGLYTSLGFRPIEPYVFNPIPGALFLGRELNQERFARDSADTTTT</sequence>
<dbReference type="HOGENOM" id="CLU_013985_11_0_7"/>
<evidence type="ECO:0000259" key="1">
    <source>
        <dbReference type="PROSITE" id="PS51186"/>
    </source>
</evidence>
<dbReference type="AlphaFoldDB" id="H8N193"/>
<dbReference type="KEGG" id="ccx:COCOR_00486"/>
<gene>
    <name evidence="2" type="primary">yjgM</name>
    <name evidence="2" type="ordered locus">COCOR_00486</name>
</gene>
<accession>H8N193</accession>
<keyword evidence="3" id="KW-1185">Reference proteome</keyword>
<dbReference type="PANTHER" id="PTHR43305:SF1">
    <property type="entry name" value="FAMILY N-ACETYLTRANSFERASE, PUTATIVE (AFU_ORTHOLOGUE AFUA_2G01380)-RELATED"/>
    <property type="match status" value="1"/>
</dbReference>